<proteinExistence type="predicted"/>
<evidence type="ECO:0000256" key="1">
    <source>
        <dbReference type="ARBA" id="ARBA00004651"/>
    </source>
</evidence>
<dbReference type="Pfam" id="PF03899">
    <property type="entry name" value="ATP-synt_I"/>
    <property type="match status" value="1"/>
</dbReference>
<evidence type="ECO:0000313" key="8">
    <source>
        <dbReference type="Proteomes" id="UP001379945"/>
    </source>
</evidence>
<sequence length="161" mass="17537">MTDRRETRPSAWDDTQDEAAEEDIKALTREEVQALVSKHPPMSPWRVVAVQAAIGAVVVALTWLLTEGQGFVWSALYGAATVVFPSALMARGVGRQAPGMKAGAYVVSFMLWEFGKIALSVAMLALAPKLVPDLSWTALLVSLVLGLKASWLALLMQRWSR</sequence>
<evidence type="ECO:0000256" key="3">
    <source>
        <dbReference type="ARBA" id="ARBA00022692"/>
    </source>
</evidence>
<protein>
    <submittedName>
        <fullName evidence="7">ATP synthase subunit I</fullName>
    </submittedName>
</protein>
<keyword evidence="2" id="KW-1003">Cell membrane</keyword>
<comment type="caution">
    <text evidence="7">The sequence shown here is derived from an EMBL/GenBank/DDBJ whole genome shotgun (WGS) entry which is preliminary data.</text>
</comment>
<gene>
    <name evidence="7" type="ORF">AACH00_05260</name>
</gene>
<name>A0ABU9C1W0_9BURK</name>
<feature type="transmembrane region" description="Helical" evidence="6">
    <location>
        <begin position="102"/>
        <end position="128"/>
    </location>
</feature>
<evidence type="ECO:0000256" key="5">
    <source>
        <dbReference type="ARBA" id="ARBA00023136"/>
    </source>
</evidence>
<accession>A0ABU9C1W0</accession>
<feature type="transmembrane region" description="Helical" evidence="6">
    <location>
        <begin position="71"/>
        <end position="90"/>
    </location>
</feature>
<keyword evidence="5 6" id="KW-0472">Membrane</keyword>
<keyword evidence="3 6" id="KW-0812">Transmembrane</keyword>
<evidence type="ECO:0000256" key="4">
    <source>
        <dbReference type="ARBA" id="ARBA00022989"/>
    </source>
</evidence>
<reference evidence="7 8" key="1">
    <citation type="submission" date="2024-04" db="EMBL/GenBank/DDBJ databases">
        <title>Novel species of the genus Ideonella isolated from streams.</title>
        <authorList>
            <person name="Lu H."/>
        </authorList>
    </citation>
    <scope>NUCLEOTIDE SEQUENCE [LARGE SCALE GENOMIC DNA]</scope>
    <source>
        <strain evidence="7 8">LYT19W</strain>
    </source>
</reference>
<comment type="subcellular location">
    <subcellularLocation>
        <location evidence="1">Cell membrane</location>
        <topology evidence="1">Multi-pass membrane protein</topology>
    </subcellularLocation>
</comment>
<organism evidence="7 8">
    <name type="scientific">Ideonella margarita</name>
    <dbReference type="NCBI Taxonomy" id="2984191"/>
    <lineage>
        <taxon>Bacteria</taxon>
        <taxon>Pseudomonadati</taxon>
        <taxon>Pseudomonadota</taxon>
        <taxon>Betaproteobacteria</taxon>
        <taxon>Burkholderiales</taxon>
        <taxon>Sphaerotilaceae</taxon>
        <taxon>Ideonella</taxon>
    </lineage>
</organism>
<dbReference type="RefSeq" id="WP_341398035.1">
    <property type="nucleotide sequence ID" value="NZ_JBBUTI010000003.1"/>
</dbReference>
<evidence type="ECO:0000256" key="2">
    <source>
        <dbReference type="ARBA" id="ARBA00022475"/>
    </source>
</evidence>
<evidence type="ECO:0000256" key="6">
    <source>
        <dbReference type="SAM" id="Phobius"/>
    </source>
</evidence>
<feature type="transmembrane region" description="Helical" evidence="6">
    <location>
        <begin position="134"/>
        <end position="155"/>
    </location>
</feature>
<keyword evidence="4 6" id="KW-1133">Transmembrane helix</keyword>
<dbReference type="Proteomes" id="UP001379945">
    <property type="component" value="Unassembled WGS sequence"/>
</dbReference>
<evidence type="ECO:0000313" key="7">
    <source>
        <dbReference type="EMBL" id="MEK8045753.1"/>
    </source>
</evidence>
<feature type="transmembrane region" description="Helical" evidence="6">
    <location>
        <begin position="47"/>
        <end position="65"/>
    </location>
</feature>
<dbReference type="InterPro" id="IPR005598">
    <property type="entry name" value="ATP_synth_I"/>
</dbReference>
<keyword evidence="8" id="KW-1185">Reference proteome</keyword>
<dbReference type="EMBL" id="JBBUTI010000003">
    <property type="protein sequence ID" value="MEK8045753.1"/>
    <property type="molecule type" value="Genomic_DNA"/>
</dbReference>